<proteinExistence type="predicted"/>
<feature type="region of interest" description="Disordered" evidence="8">
    <location>
        <begin position="522"/>
        <end position="542"/>
    </location>
</feature>
<evidence type="ECO:0000256" key="2">
    <source>
        <dbReference type="ARBA" id="ARBA00022723"/>
    </source>
</evidence>
<keyword evidence="5" id="KW-0539">Nucleus</keyword>
<feature type="region of interest" description="Disordered" evidence="8">
    <location>
        <begin position="251"/>
        <end position="290"/>
    </location>
</feature>
<evidence type="ECO:0000256" key="6">
    <source>
        <dbReference type="PROSITE-ProRule" id="PRU00042"/>
    </source>
</evidence>
<feature type="region of interest" description="Disordered" evidence="8">
    <location>
        <begin position="665"/>
        <end position="685"/>
    </location>
</feature>
<feature type="region of interest" description="Disordered" evidence="8">
    <location>
        <begin position="209"/>
        <end position="237"/>
    </location>
</feature>
<protein>
    <submittedName>
        <fullName evidence="10">Zinc finger protein 644</fullName>
    </submittedName>
</protein>
<dbReference type="InterPro" id="IPR013087">
    <property type="entry name" value="Znf_C2H2_type"/>
</dbReference>
<dbReference type="Pfam" id="PF23015">
    <property type="entry name" value="zf-WIZ"/>
    <property type="match status" value="1"/>
</dbReference>
<keyword evidence="11" id="KW-1185">Reference proteome</keyword>
<comment type="caution">
    <text evidence="10">The sequence shown here is derived from an EMBL/GenBank/DDBJ whole genome shotgun (WGS) entry which is preliminary data.</text>
</comment>
<dbReference type="SMART" id="SM00355">
    <property type="entry name" value="ZnF_C2H2"/>
    <property type="match status" value="7"/>
</dbReference>
<dbReference type="PROSITE" id="PS00028">
    <property type="entry name" value="ZINC_FINGER_C2H2_1"/>
    <property type="match status" value="4"/>
</dbReference>
<feature type="compositionally biased region" description="Polar residues" evidence="8">
    <location>
        <begin position="522"/>
        <end position="531"/>
    </location>
</feature>
<feature type="compositionally biased region" description="Basic residues" evidence="8">
    <location>
        <begin position="273"/>
        <end position="282"/>
    </location>
</feature>
<evidence type="ECO:0000256" key="3">
    <source>
        <dbReference type="ARBA" id="ARBA00022771"/>
    </source>
</evidence>
<reference evidence="10 11" key="1">
    <citation type="submission" date="2022-01" db="EMBL/GenBank/DDBJ databases">
        <title>A high-quality chromosome-level genome assembly of rohu carp, Labeo rohita.</title>
        <authorList>
            <person name="Arick M.A. II"/>
            <person name="Hsu C.-Y."/>
            <person name="Magbanua Z."/>
            <person name="Pechanova O."/>
            <person name="Grover C."/>
            <person name="Miller E."/>
            <person name="Thrash A."/>
            <person name="Ezzel L."/>
            <person name="Alam S."/>
            <person name="Benzie J."/>
            <person name="Hamilton M."/>
            <person name="Karsi A."/>
            <person name="Lawrence M.L."/>
            <person name="Peterson D.G."/>
        </authorList>
    </citation>
    <scope>NUCLEOTIDE SEQUENCE [LARGE SCALE GENOMIC DNA]</scope>
    <source>
        <strain evidence="11">BAU-BD-2019</strain>
        <tissue evidence="10">Blood</tissue>
    </source>
</reference>
<evidence type="ECO:0000313" key="11">
    <source>
        <dbReference type="Proteomes" id="UP000830375"/>
    </source>
</evidence>
<evidence type="ECO:0000256" key="8">
    <source>
        <dbReference type="SAM" id="MobiDB-lite"/>
    </source>
</evidence>
<keyword evidence="4" id="KW-0862">Zinc</keyword>
<gene>
    <name evidence="10" type="ORF">H4Q32_004007</name>
</gene>
<dbReference type="PANTHER" id="PTHR24396">
    <property type="entry name" value="ZINC FINGER PROTEIN"/>
    <property type="match status" value="1"/>
</dbReference>
<dbReference type="InterPro" id="IPR055125">
    <property type="entry name" value="Wiz_C_Znf"/>
</dbReference>
<feature type="domain" description="C2H2-type" evidence="9">
    <location>
        <begin position="1081"/>
        <end position="1110"/>
    </location>
</feature>
<dbReference type="PROSITE" id="PS50157">
    <property type="entry name" value="ZINC_FINGER_C2H2_2"/>
    <property type="match status" value="2"/>
</dbReference>
<keyword evidence="7" id="KW-0175">Coiled coil</keyword>
<organism evidence="10 11">
    <name type="scientific">Labeo rohita</name>
    <name type="common">Indian major carp</name>
    <name type="synonym">Cyprinus rohita</name>
    <dbReference type="NCBI Taxonomy" id="84645"/>
    <lineage>
        <taxon>Eukaryota</taxon>
        <taxon>Metazoa</taxon>
        <taxon>Chordata</taxon>
        <taxon>Craniata</taxon>
        <taxon>Vertebrata</taxon>
        <taxon>Euteleostomi</taxon>
        <taxon>Actinopterygii</taxon>
        <taxon>Neopterygii</taxon>
        <taxon>Teleostei</taxon>
        <taxon>Ostariophysi</taxon>
        <taxon>Cypriniformes</taxon>
        <taxon>Cyprinidae</taxon>
        <taxon>Labeoninae</taxon>
        <taxon>Labeonini</taxon>
        <taxon>Labeo</taxon>
    </lineage>
</organism>
<comment type="subcellular location">
    <subcellularLocation>
        <location evidence="1">Nucleus</location>
    </subcellularLocation>
</comment>
<feature type="compositionally biased region" description="Polar residues" evidence="8">
    <location>
        <begin position="777"/>
        <end position="794"/>
    </location>
</feature>
<dbReference type="InterPro" id="IPR036236">
    <property type="entry name" value="Znf_C2H2_sf"/>
</dbReference>
<feature type="region of interest" description="Disordered" evidence="8">
    <location>
        <begin position="777"/>
        <end position="796"/>
    </location>
</feature>
<feature type="region of interest" description="Disordered" evidence="8">
    <location>
        <begin position="594"/>
        <end position="635"/>
    </location>
</feature>
<dbReference type="SMART" id="SM00451">
    <property type="entry name" value="ZnF_U1"/>
    <property type="match status" value="2"/>
</dbReference>
<accession>A0ABQ8MXE8</accession>
<evidence type="ECO:0000313" key="10">
    <source>
        <dbReference type="EMBL" id="KAI2667507.1"/>
    </source>
</evidence>
<dbReference type="Gene3D" id="3.30.160.60">
    <property type="entry name" value="Classic Zinc Finger"/>
    <property type="match status" value="1"/>
</dbReference>
<feature type="coiled-coil region" evidence="7">
    <location>
        <begin position="390"/>
        <end position="417"/>
    </location>
</feature>
<dbReference type="EMBL" id="JACTAM010000002">
    <property type="protein sequence ID" value="KAI2667507.1"/>
    <property type="molecule type" value="Genomic_DNA"/>
</dbReference>
<dbReference type="InterPro" id="IPR051643">
    <property type="entry name" value="Transcr_Reg_ZincFinger"/>
</dbReference>
<evidence type="ECO:0000256" key="4">
    <source>
        <dbReference type="ARBA" id="ARBA00022833"/>
    </source>
</evidence>
<evidence type="ECO:0000256" key="1">
    <source>
        <dbReference type="ARBA" id="ARBA00004123"/>
    </source>
</evidence>
<evidence type="ECO:0000256" key="7">
    <source>
        <dbReference type="SAM" id="Coils"/>
    </source>
</evidence>
<evidence type="ECO:0000256" key="5">
    <source>
        <dbReference type="ARBA" id="ARBA00023242"/>
    </source>
</evidence>
<keyword evidence="2" id="KW-0479">Metal-binding</keyword>
<feature type="domain" description="C2H2-type" evidence="9">
    <location>
        <begin position="368"/>
        <end position="395"/>
    </location>
</feature>
<sequence>MHAHLIFCLQKRSLGLLGMSGLKESAKVEENDTSMSRNSQDLLNSEAFCAEGTTSGPSVHCPQETMALLSDQGDLLTSVGFMDSICSDGPAKAAYVNGSTSPHISDEILLDISKNVPGFLPKSLHAQNSVTTNVHFEESDPLRKEGEITIRQTLTAEDVENRGIWGFDTESPEGSLDNYDDGNDLSWNPQREFMKFLWDEDNGLEMEEKLSPVPSPINHKRRVSSPLGHKRRKRKEKLVLKVDPSEDIYPELNFDSKRDHLGEGSQIECSPVKKTRSPRKPSKLQSPIAKRSKYFNGAAEAVKHLFTKPAKKPISKTQKMGLIRETLPSDSCSIEEPKFFPRNSGFKEKSQEHRQITCNTDTTTSKPFICKECGQCYHDQSSLLNHISVHRDKRKKITEERNELHQIKDEGKDAKLQCPQCTFGTNCPNTFVQHAKTHEKDKRYYSCNKCDFVEMNEVELRRHLLQKHGISGADLTVWKSDGFQERKVNKSACPVSFSRSVQRKNKNIIGNHVEASCQQQFNEQQASSHSLDNGDEESSPAEQPFSVCKVLTSCAKPSGSTTKLSVKIRAPDKNKSLSSDEKCALVRKKKLWMGKGVQSQSRLDKSIDTLLSRKKRSDQSASERNTHQEPDGSSTIECLDDSLNCKTTFSGTGASLSPLKCLKRSAHSKEGNAKRTSKSGENITCSEDVGNTNYVHISLEKQMLKKSPSKRKMSTPFHNMQGQDILLDFPKCRQNFKKAETSKRSKEVVNNGHFICDSNDDLGPEECESNENANTHFVKKQTSPPKASLGASTSHFEKNHSYPRMFSVKDECKDEEISESITAVKREPSSDVETDLKACPYCPAVFESGISLSNHIRGHLHRVGLKARNAVSAAKVAALDKVPPVRRRTLPQVKTEEDTPQTDHPAELKTNFQQMELICPLCREWFDNRTGLSNHVRGHLKRLGKPSSTASKSPVIILKELMRDKKQFQMKLQILEKKCRATNSFHPIRLNNGLTFASTVKRQKDEKDEKKRIDISKGSPPSDLIGILKKRRAHEETKAKHSSYTARKALLLSPSKDCGMEIQPFKTVPNSLAEKSELNRKVCVHCNTTFHSGVSLSNHLRAYAHRKKKALLDGTSCCASLSPFIYHLLQNACPHTLFAKLCFDCSTFDCKQRKQRSRSGSKKKMYPLLHTPEEIYRLTCRFCDLVFQGPLSVQEDWIKHLQRHIMNTAVPHTGAGMVEVTSFPKDSCPNTVPQAQPSVMQTSS</sequence>
<dbReference type="InterPro" id="IPR003604">
    <property type="entry name" value="Matrin/U1-like-C_Znf_C2H2"/>
</dbReference>
<feature type="compositionally biased region" description="Basic residues" evidence="8">
    <location>
        <begin position="218"/>
        <end position="236"/>
    </location>
</feature>
<dbReference type="Proteomes" id="UP000830375">
    <property type="component" value="Unassembled WGS sequence"/>
</dbReference>
<evidence type="ECO:0000259" key="9">
    <source>
        <dbReference type="PROSITE" id="PS50157"/>
    </source>
</evidence>
<dbReference type="PANTHER" id="PTHR24396:SF25">
    <property type="entry name" value="ZINC FINGER PROTEIN 644"/>
    <property type="match status" value="1"/>
</dbReference>
<keyword evidence="3 6" id="KW-0863">Zinc-finger</keyword>
<dbReference type="SUPFAM" id="SSF57667">
    <property type="entry name" value="beta-beta-alpha zinc fingers"/>
    <property type="match status" value="1"/>
</dbReference>
<name>A0ABQ8MXE8_LABRO</name>